<dbReference type="InParanoid" id="A0A397QUU5"/>
<keyword evidence="3" id="KW-1185">Reference proteome</keyword>
<gene>
    <name evidence="2" type="ORF">EI71_01853</name>
</gene>
<protein>
    <submittedName>
        <fullName evidence="2">Uncharacterized protein</fullName>
    </submittedName>
</protein>
<feature type="chain" id="PRO_5017287843" evidence="1">
    <location>
        <begin position="29"/>
        <end position="469"/>
    </location>
</feature>
<dbReference type="EMBL" id="QXEV01000035">
    <property type="protein sequence ID" value="RIA64832.1"/>
    <property type="molecule type" value="Genomic_DNA"/>
</dbReference>
<evidence type="ECO:0000313" key="3">
    <source>
        <dbReference type="Proteomes" id="UP000266506"/>
    </source>
</evidence>
<proteinExistence type="predicted"/>
<dbReference type="Proteomes" id="UP000266506">
    <property type="component" value="Unassembled WGS sequence"/>
</dbReference>
<evidence type="ECO:0000256" key="1">
    <source>
        <dbReference type="SAM" id="SignalP"/>
    </source>
</evidence>
<dbReference type="RefSeq" id="WP_119016916.1">
    <property type="nucleotide sequence ID" value="NZ_QXEV01000035.1"/>
</dbReference>
<sequence length="469" mass="53873">MKKFIIRLCLVIIAFIACISLKGINASASSHPNCTLEQQENASNGNETKIRYIATISNLEDLNDINEITFYFYLYNPNDIHDQKSATYTTTTVYDEVLGENGKPKELNTYYAVHTLYDLTKFSGYTITVGVGLTYHNIKNNISTNFVSHIIRNDLDSKELLLSNPTSSEFTGKAPKMKEDATKLTKEDYCNTDFYYDNKVDGVGRWNIANKYKAVIYTHQLDQGSIYEKQKVIMDFETGNLFFYYESFDIFYGKTLTLSTYAIRKDDTYTIITEISLNSFRYDKKIVNIGDGIANGTVKFYTTMSAEDIVLNDESEGEYINASAENNAPINKNLLFNIEKYAGWRNPDILKEQLTIIDSIYGNKENGYYYINHGGNWLTVIDEYCLAFTASENVHYGFYYSEKSLLNDPVSLTGNFTIYNREELGLSKNQLFNKTYFPFAIAPYEIDSWVGNLSFYNEKAFIEKYFEVE</sequence>
<dbReference type="PROSITE" id="PS51257">
    <property type="entry name" value="PROKAR_LIPOPROTEIN"/>
    <property type="match status" value="1"/>
</dbReference>
<evidence type="ECO:0000313" key="2">
    <source>
        <dbReference type="EMBL" id="RIA64832.1"/>
    </source>
</evidence>
<keyword evidence="1" id="KW-0732">Signal</keyword>
<organism evidence="2 3">
    <name type="scientific">Anaeroplasma bactoclasticum</name>
    <dbReference type="NCBI Taxonomy" id="2088"/>
    <lineage>
        <taxon>Bacteria</taxon>
        <taxon>Bacillati</taxon>
        <taxon>Mycoplasmatota</taxon>
        <taxon>Mollicutes</taxon>
        <taxon>Anaeroplasmatales</taxon>
        <taxon>Anaeroplasmataceae</taxon>
        <taxon>Anaeroplasma</taxon>
    </lineage>
</organism>
<reference evidence="2 3" key="1">
    <citation type="submission" date="2018-08" db="EMBL/GenBank/DDBJ databases">
        <title>Genomic Encyclopedia of Archaeal and Bacterial Type Strains, Phase II (KMG-II): from individual species to whole genera.</title>
        <authorList>
            <person name="Goeker M."/>
        </authorList>
    </citation>
    <scope>NUCLEOTIDE SEQUENCE [LARGE SCALE GENOMIC DNA]</scope>
    <source>
        <strain evidence="2 3">ATCC 27112</strain>
    </source>
</reference>
<name>A0A397QUU5_9MOLU</name>
<comment type="caution">
    <text evidence="2">The sequence shown here is derived from an EMBL/GenBank/DDBJ whole genome shotgun (WGS) entry which is preliminary data.</text>
</comment>
<feature type="signal peptide" evidence="1">
    <location>
        <begin position="1"/>
        <end position="28"/>
    </location>
</feature>
<accession>A0A397QUU5</accession>
<dbReference type="AlphaFoldDB" id="A0A397QUU5"/>